<evidence type="ECO:0000313" key="1">
    <source>
        <dbReference type="EMBL" id="KAA6346149.1"/>
    </source>
</evidence>
<dbReference type="EMBL" id="SNRY01000141">
    <property type="protein sequence ID" value="KAA6346149.1"/>
    <property type="molecule type" value="Genomic_DNA"/>
</dbReference>
<proteinExistence type="predicted"/>
<sequence>MNAQKEHFLFTILYLMSEYSNKRQGIKEITNVDIYPSTSVVDAITNHILGKYQFNLNNISSPEEYLKAETYLGEYLSDIIRGDLSASIEDENLLLTESIEVTKDYFIPAEIKEIQQHIKNIFSEIKITLSGINSFFLHPDYIRYFKIEQNENLLCTKVIPYKNTKKILFYHMYIYRILSDITGYDVSIALVVDYDKFKDMLSSPVRLFLFILDNYGIDIDLNGETKKLFFRTKKSPDNTHINVTVQSKQYYTCFQQFKDDNNETYLSFLYGINVATYIDDFKRNEI</sequence>
<gene>
    <name evidence="1" type="ORF">EZS27_006319</name>
</gene>
<organism evidence="1">
    <name type="scientific">termite gut metagenome</name>
    <dbReference type="NCBI Taxonomy" id="433724"/>
    <lineage>
        <taxon>unclassified sequences</taxon>
        <taxon>metagenomes</taxon>
        <taxon>organismal metagenomes</taxon>
    </lineage>
</organism>
<name>A0A5J4SJ64_9ZZZZ</name>
<comment type="caution">
    <text evidence="1">The sequence shown here is derived from an EMBL/GenBank/DDBJ whole genome shotgun (WGS) entry which is preliminary data.</text>
</comment>
<accession>A0A5J4SJ64</accession>
<dbReference type="AlphaFoldDB" id="A0A5J4SJ64"/>
<reference evidence="1" key="1">
    <citation type="submission" date="2019-03" db="EMBL/GenBank/DDBJ databases">
        <title>Single cell metagenomics reveals metabolic interactions within the superorganism composed of flagellate Streblomastix strix and complex community of Bacteroidetes bacteria on its surface.</title>
        <authorList>
            <person name="Treitli S.C."/>
            <person name="Kolisko M."/>
            <person name="Husnik F."/>
            <person name="Keeling P."/>
            <person name="Hampl V."/>
        </authorList>
    </citation>
    <scope>NUCLEOTIDE SEQUENCE</scope>
    <source>
        <strain evidence="1">STM</strain>
    </source>
</reference>
<protein>
    <submittedName>
        <fullName evidence="1">Uncharacterized protein</fullName>
    </submittedName>
</protein>